<keyword evidence="1" id="KW-0812">Transmembrane</keyword>
<feature type="domain" description="Helix-hairpin-helix DNA-binding motif class 1" evidence="2">
    <location>
        <begin position="170"/>
        <end position="189"/>
    </location>
</feature>
<dbReference type="SUPFAM" id="SSF47781">
    <property type="entry name" value="RuvA domain 2-like"/>
    <property type="match status" value="1"/>
</dbReference>
<evidence type="ECO:0000259" key="2">
    <source>
        <dbReference type="SMART" id="SM00278"/>
    </source>
</evidence>
<proteinExistence type="predicted"/>
<dbReference type="PANTHER" id="PTHR21180">
    <property type="entry name" value="ENDONUCLEASE/EXONUCLEASE/PHOSPHATASE FAMILY DOMAIN-CONTAINING PROTEIN 1"/>
    <property type="match status" value="1"/>
</dbReference>
<keyword evidence="1" id="KW-0472">Membrane</keyword>
<name>A0A4R8GXW6_9FIRM</name>
<evidence type="ECO:0000313" key="4">
    <source>
        <dbReference type="Proteomes" id="UP000295832"/>
    </source>
</evidence>
<reference evidence="3 4" key="1">
    <citation type="submission" date="2019-03" db="EMBL/GenBank/DDBJ databases">
        <title>Subsurface microbial communities from deep shales in Ohio and West Virginia, USA.</title>
        <authorList>
            <person name="Wrighton K."/>
        </authorList>
    </citation>
    <scope>NUCLEOTIDE SEQUENCE [LARGE SCALE GENOMIC DNA]</scope>
    <source>
        <strain evidence="3 4">MSL 6dP</strain>
    </source>
</reference>
<sequence length="222" mass="24675">MLKVKNKQGGDRMFPINKKEDYILFFLIVAVIIATSLLIFKNINFNSEDTIEIKNYEHTNISQANVLEQEQIDISDKNKTSKEYILVQVGGAVLNPGVYKCELGDRIYQVIEKAGGASKDANLDIINLVDEIKDGSKIIIPSKSKTSNTNLAIVAKDYSSKVNINNASVEELQNLKGVGPSTAEKIIKYRQEKGSFKTLKELTKVPGIGEKTFAKLKSQISY</sequence>
<feature type="domain" description="Helix-hairpin-helix DNA-binding motif class 1" evidence="2">
    <location>
        <begin position="200"/>
        <end position="219"/>
    </location>
</feature>
<dbReference type="PANTHER" id="PTHR21180:SF32">
    <property type="entry name" value="ENDONUCLEASE_EXONUCLEASE_PHOSPHATASE FAMILY DOMAIN-CONTAINING PROTEIN 1"/>
    <property type="match status" value="1"/>
</dbReference>
<accession>A0A4R8GXW6</accession>
<organism evidence="3 4">
    <name type="scientific">Orenia marismortui</name>
    <dbReference type="NCBI Taxonomy" id="46469"/>
    <lineage>
        <taxon>Bacteria</taxon>
        <taxon>Bacillati</taxon>
        <taxon>Bacillota</taxon>
        <taxon>Clostridia</taxon>
        <taxon>Halanaerobiales</taxon>
        <taxon>Halobacteroidaceae</taxon>
        <taxon>Orenia</taxon>
    </lineage>
</organism>
<dbReference type="GO" id="GO:0006281">
    <property type="term" value="P:DNA repair"/>
    <property type="evidence" value="ECO:0007669"/>
    <property type="project" value="InterPro"/>
</dbReference>
<dbReference type="GO" id="GO:0015628">
    <property type="term" value="P:protein secretion by the type II secretion system"/>
    <property type="evidence" value="ECO:0007669"/>
    <property type="project" value="TreeGrafter"/>
</dbReference>
<dbReference type="GO" id="GO:0003677">
    <property type="term" value="F:DNA binding"/>
    <property type="evidence" value="ECO:0007669"/>
    <property type="project" value="InterPro"/>
</dbReference>
<dbReference type="InterPro" id="IPR004509">
    <property type="entry name" value="Competence_ComEA_HhH"/>
</dbReference>
<dbReference type="Gene3D" id="1.10.150.310">
    <property type="entry name" value="Tex RuvX-like domain-like"/>
    <property type="match status" value="1"/>
</dbReference>
<dbReference type="InterPro" id="IPR010994">
    <property type="entry name" value="RuvA_2-like"/>
</dbReference>
<dbReference type="AlphaFoldDB" id="A0A4R8GXW6"/>
<dbReference type="InterPro" id="IPR019554">
    <property type="entry name" value="Soluble_ligand-bd"/>
</dbReference>
<dbReference type="NCBIfam" id="TIGR00426">
    <property type="entry name" value="competence protein ComEA helix-hairpin-helix repeat region"/>
    <property type="match status" value="1"/>
</dbReference>
<evidence type="ECO:0000256" key="1">
    <source>
        <dbReference type="SAM" id="Phobius"/>
    </source>
</evidence>
<feature type="transmembrane region" description="Helical" evidence="1">
    <location>
        <begin position="21"/>
        <end position="40"/>
    </location>
</feature>
<dbReference type="Pfam" id="PF12836">
    <property type="entry name" value="HHH_3"/>
    <property type="match status" value="1"/>
</dbReference>
<comment type="caution">
    <text evidence="3">The sequence shown here is derived from an EMBL/GenBank/DDBJ whole genome shotgun (WGS) entry which is preliminary data.</text>
</comment>
<dbReference type="InterPro" id="IPR051675">
    <property type="entry name" value="Endo/Exo/Phosphatase_dom_1"/>
</dbReference>
<keyword evidence="1" id="KW-1133">Transmembrane helix</keyword>
<keyword evidence="4" id="KW-1185">Reference proteome</keyword>
<dbReference type="STRING" id="926561.GCA_000379025_00605"/>
<dbReference type="EMBL" id="SOEG01000016">
    <property type="protein sequence ID" value="TDX51089.1"/>
    <property type="molecule type" value="Genomic_DNA"/>
</dbReference>
<evidence type="ECO:0000313" key="3">
    <source>
        <dbReference type="EMBL" id="TDX51089.1"/>
    </source>
</evidence>
<dbReference type="InterPro" id="IPR003583">
    <property type="entry name" value="Hlx-hairpin-Hlx_DNA-bd_motif"/>
</dbReference>
<protein>
    <submittedName>
        <fullName evidence="3">Competence protein ComEA</fullName>
    </submittedName>
</protein>
<dbReference type="GO" id="GO:0015627">
    <property type="term" value="C:type II protein secretion system complex"/>
    <property type="evidence" value="ECO:0007669"/>
    <property type="project" value="TreeGrafter"/>
</dbReference>
<dbReference type="Pfam" id="PF10531">
    <property type="entry name" value="SLBB"/>
    <property type="match status" value="1"/>
</dbReference>
<dbReference type="Proteomes" id="UP000295832">
    <property type="component" value="Unassembled WGS sequence"/>
</dbReference>
<gene>
    <name evidence="3" type="ORF">C7959_11669</name>
</gene>
<dbReference type="Gene3D" id="3.10.560.10">
    <property type="entry name" value="Outer membrane lipoprotein wza domain like"/>
    <property type="match status" value="1"/>
</dbReference>
<dbReference type="SMART" id="SM00278">
    <property type="entry name" value="HhH1"/>
    <property type="match status" value="2"/>
</dbReference>